<dbReference type="SMR" id="A0A0P0VV86"/>
<organism evidence="2 3">
    <name type="scientific">Oryza sativa subsp. japonica</name>
    <name type="common">Rice</name>
    <dbReference type="NCBI Taxonomy" id="39947"/>
    <lineage>
        <taxon>Eukaryota</taxon>
        <taxon>Viridiplantae</taxon>
        <taxon>Streptophyta</taxon>
        <taxon>Embryophyta</taxon>
        <taxon>Tracheophyta</taxon>
        <taxon>Spermatophyta</taxon>
        <taxon>Magnoliopsida</taxon>
        <taxon>Liliopsida</taxon>
        <taxon>Poales</taxon>
        <taxon>Poaceae</taxon>
        <taxon>BOP clade</taxon>
        <taxon>Oryzoideae</taxon>
        <taxon>Oryzeae</taxon>
        <taxon>Oryzinae</taxon>
        <taxon>Oryza</taxon>
        <taxon>Oryza sativa</taxon>
    </lineage>
</organism>
<feature type="region of interest" description="Disordered" evidence="1">
    <location>
        <begin position="1"/>
        <end position="71"/>
    </location>
</feature>
<gene>
    <name evidence="2" type="ordered locus">Os03g0231850</name>
    <name evidence="2" type="ORF">OSNPB_030231850</name>
</gene>
<reference evidence="3" key="1">
    <citation type="journal article" date="2005" name="Nature">
        <title>The map-based sequence of the rice genome.</title>
        <authorList>
            <consortium name="International rice genome sequencing project (IRGSP)"/>
            <person name="Matsumoto T."/>
            <person name="Wu J."/>
            <person name="Kanamori H."/>
            <person name="Katayose Y."/>
            <person name="Fujisawa M."/>
            <person name="Namiki N."/>
            <person name="Mizuno H."/>
            <person name="Yamamoto K."/>
            <person name="Antonio B.A."/>
            <person name="Baba T."/>
            <person name="Sakata K."/>
            <person name="Nagamura Y."/>
            <person name="Aoki H."/>
            <person name="Arikawa K."/>
            <person name="Arita K."/>
            <person name="Bito T."/>
            <person name="Chiden Y."/>
            <person name="Fujitsuka N."/>
            <person name="Fukunaka R."/>
            <person name="Hamada M."/>
            <person name="Harada C."/>
            <person name="Hayashi A."/>
            <person name="Hijishita S."/>
            <person name="Honda M."/>
            <person name="Hosokawa S."/>
            <person name="Ichikawa Y."/>
            <person name="Idonuma A."/>
            <person name="Iijima M."/>
            <person name="Ikeda M."/>
            <person name="Ikeno M."/>
            <person name="Ito K."/>
            <person name="Ito S."/>
            <person name="Ito T."/>
            <person name="Ito Y."/>
            <person name="Ito Y."/>
            <person name="Iwabuchi A."/>
            <person name="Kamiya K."/>
            <person name="Karasawa W."/>
            <person name="Kurita K."/>
            <person name="Katagiri S."/>
            <person name="Kikuta A."/>
            <person name="Kobayashi H."/>
            <person name="Kobayashi N."/>
            <person name="Machita K."/>
            <person name="Maehara T."/>
            <person name="Masukawa M."/>
            <person name="Mizubayashi T."/>
            <person name="Mukai Y."/>
            <person name="Nagasaki H."/>
            <person name="Nagata Y."/>
            <person name="Naito S."/>
            <person name="Nakashima M."/>
            <person name="Nakama Y."/>
            <person name="Nakamichi Y."/>
            <person name="Nakamura M."/>
            <person name="Meguro A."/>
            <person name="Negishi M."/>
            <person name="Ohta I."/>
            <person name="Ohta T."/>
            <person name="Okamoto M."/>
            <person name="Ono N."/>
            <person name="Saji S."/>
            <person name="Sakaguchi M."/>
            <person name="Sakai K."/>
            <person name="Shibata M."/>
            <person name="Shimokawa T."/>
            <person name="Song J."/>
            <person name="Takazaki Y."/>
            <person name="Terasawa K."/>
            <person name="Tsugane M."/>
            <person name="Tsuji K."/>
            <person name="Ueda S."/>
            <person name="Waki K."/>
            <person name="Yamagata H."/>
            <person name="Yamamoto M."/>
            <person name="Yamamoto S."/>
            <person name="Yamane H."/>
            <person name="Yoshiki S."/>
            <person name="Yoshihara R."/>
            <person name="Yukawa K."/>
            <person name="Zhong H."/>
            <person name="Yano M."/>
            <person name="Yuan Q."/>
            <person name="Ouyang S."/>
            <person name="Liu J."/>
            <person name="Jones K.M."/>
            <person name="Gansberger K."/>
            <person name="Moffat K."/>
            <person name="Hill J."/>
            <person name="Bera J."/>
            <person name="Fadrosh D."/>
            <person name="Jin S."/>
            <person name="Johri S."/>
            <person name="Kim M."/>
            <person name="Overton L."/>
            <person name="Reardon M."/>
            <person name="Tsitrin T."/>
            <person name="Vuong H."/>
            <person name="Weaver B."/>
            <person name="Ciecko A."/>
            <person name="Tallon L."/>
            <person name="Jackson J."/>
            <person name="Pai G."/>
            <person name="Aken S.V."/>
            <person name="Utterback T."/>
            <person name="Reidmuller S."/>
            <person name="Feldblyum T."/>
            <person name="Hsiao J."/>
            <person name="Zismann V."/>
            <person name="Iobst S."/>
            <person name="de Vazeille A.R."/>
            <person name="Buell C.R."/>
            <person name="Ying K."/>
            <person name="Li Y."/>
            <person name="Lu T."/>
            <person name="Huang Y."/>
            <person name="Zhao Q."/>
            <person name="Feng Q."/>
            <person name="Zhang L."/>
            <person name="Zhu J."/>
            <person name="Weng Q."/>
            <person name="Mu J."/>
            <person name="Lu Y."/>
            <person name="Fan D."/>
            <person name="Liu Y."/>
            <person name="Guan J."/>
            <person name="Zhang Y."/>
            <person name="Yu S."/>
            <person name="Liu X."/>
            <person name="Zhang Y."/>
            <person name="Hong G."/>
            <person name="Han B."/>
            <person name="Choisne N."/>
            <person name="Demange N."/>
            <person name="Orjeda G."/>
            <person name="Samain S."/>
            <person name="Cattolico L."/>
            <person name="Pelletier E."/>
            <person name="Couloux A."/>
            <person name="Segurens B."/>
            <person name="Wincker P."/>
            <person name="D'Hont A."/>
            <person name="Scarpelli C."/>
            <person name="Weissenbach J."/>
            <person name="Salanoubat M."/>
            <person name="Quetier F."/>
            <person name="Yu Y."/>
            <person name="Kim H.R."/>
            <person name="Rambo T."/>
            <person name="Currie J."/>
            <person name="Collura K."/>
            <person name="Luo M."/>
            <person name="Yang T."/>
            <person name="Ammiraju J.S.S."/>
            <person name="Engler F."/>
            <person name="Soderlund C."/>
            <person name="Wing R.A."/>
            <person name="Palmer L.E."/>
            <person name="de la Bastide M."/>
            <person name="Spiegel L."/>
            <person name="Nascimento L."/>
            <person name="Zutavern T."/>
            <person name="O'Shaughnessy A."/>
            <person name="Dike S."/>
            <person name="Dedhia N."/>
            <person name="Preston R."/>
            <person name="Balija V."/>
            <person name="McCombie W.R."/>
            <person name="Chow T."/>
            <person name="Chen H."/>
            <person name="Chung M."/>
            <person name="Chen C."/>
            <person name="Shaw J."/>
            <person name="Wu H."/>
            <person name="Hsiao K."/>
            <person name="Chao Y."/>
            <person name="Chu M."/>
            <person name="Cheng C."/>
            <person name="Hour A."/>
            <person name="Lee P."/>
            <person name="Lin S."/>
            <person name="Lin Y."/>
            <person name="Liou J."/>
            <person name="Liu S."/>
            <person name="Hsing Y."/>
            <person name="Raghuvanshi S."/>
            <person name="Mohanty A."/>
            <person name="Bharti A.K."/>
            <person name="Gaur A."/>
            <person name="Gupta V."/>
            <person name="Kumar D."/>
            <person name="Ravi V."/>
            <person name="Vij S."/>
            <person name="Kapur A."/>
            <person name="Khurana P."/>
            <person name="Khurana P."/>
            <person name="Khurana J.P."/>
            <person name="Tyagi A.K."/>
            <person name="Gaikwad K."/>
            <person name="Singh A."/>
            <person name="Dalal V."/>
            <person name="Srivastava S."/>
            <person name="Dixit A."/>
            <person name="Pal A.K."/>
            <person name="Ghazi I.A."/>
            <person name="Yadav M."/>
            <person name="Pandit A."/>
            <person name="Bhargava A."/>
            <person name="Sureshbabu K."/>
            <person name="Batra K."/>
            <person name="Sharma T.R."/>
            <person name="Mohapatra T."/>
            <person name="Singh N.K."/>
            <person name="Messing J."/>
            <person name="Nelson A.B."/>
            <person name="Fuks G."/>
            <person name="Kavchok S."/>
            <person name="Keizer G."/>
            <person name="Linton E."/>
            <person name="Llaca V."/>
            <person name="Song R."/>
            <person name="Tanyolac B."/>
            <person name="Young S."/>
            <person name="Ho-Il K."/>
            <person name="Hahn J.H."/>
            <person name="Sangsakoo G."/>
            <person name="Vanavichit A."/>
            <person name="de Mattos Luiz.A.T."/>
            <person name="Zimmer P.D."/>
            <person name="Malone G."/>
            <person name="Dellagostin O."/>
            <person name="de Oliveira A.C."/>
            <person name="Bevan M."/>
            <person name="Bancroft I."/>
            <person name="Minx P."/>
            <person name="Cordum H."/>
            <person name="Wilson R."/>
            <person name="Cheng Z."/>
            <person name="Jin W."/>
            <person name="Jiang J."/>
            <person name="Leong S.A."/>
            <person name="Iwama H."/>
            <person name="Gojobori T."/>
            <person name="Itoh T."/>
            <person name="Niimura Y."/>
            <person name="Fujii Y."/>
            <person name="Habara T."/>
            <person name="Sakai H."/>
            <person name="Sato Y."/>
            <person name="Wilson G."/>
            <person name="Kumar K."/>
            <person name="McCouch S."/>
            <person name="Juretic N."/>
            <person name="Hoen D."/>
            <person name="Wright S."/>
            <person name="Bruskiewich R."/>
            <person name="Bureau T."/>
            <person name="Miyao A."/>
            <person name="Hirochika H."/>
            <person name="Nishikawa T."/>
            <person name="Kadowaki K."/>
            <person name="Sugiura M."/>
            <person name="Burr B."/>
            <person name="Sasaki T."/>
        </authorList>
    </citation>
    <scope>NUCLEOTIDE SEQUENCE [LARGE SCALE GENOMIC DNA]</scope>
    <source>
        <strain evidence="3">cv. Nipponbare</strain>
    </source>
</reference>
<reference evidence="2 3" key="2">
    <citation type="journal article" date="2013" name="Plant Cell Physiol.">
        <title>Rice Annotation Project Database (RAP-DB): an integrative and interactive database for rice genomics.</title>
        <authorList>
            <person name="Sakai H."/>
            <person name="Lee S.S."/>
            <person name="Tanaka T."/>
            <person name="Numa H."/>
            <person name="Kim J."/>
            <person name="Kawahara Y."/>
            <person name="Wakimoto H."/>
            <person name="Yang C.C."/>
            <person name="Iwamoto M."/>
            <person name="Abe T."/>
            <person name="Yamada Y."/>
            <person name="Muto A."/>
            <person name="Inokuchi H."/>
            <person name="Ikemura T."/>
            <person name="Matsumoto T."/>
            <person name="Sasaki T."/>
            <person name="Itoh T."/>
        </authorList>
    </citation>
    <scope>NUCLEOTIDE SEQUENCE [LARGE SCALE GENOMIC DNA]</scope>
    <source>
        <strain evidence="3">cv. Nipponbare</strain>
    </source>
</reference>
<dbReference type="InParanoid" id="A0A0P0VV86"/>
<dbReference type="Proteomes" id="UP000059680">
    <property type="component" value="Chromosome 3"/>
</dbReference>
<dbReference type="EMBL" id="AP014959">
    <property type="protein sequence ID" value="BAS83110.1"/>
    <property type="molecule type" value="Genomic_DNA"/>
</dbReference>
<evidence type="ECO:0000313" key="3">
    <source>
        <dbReference type="Proteomes" id="UP000059680"/>
    </source>
</evidence>
<evidence type="ECO:0000313" key="2">
    <source>
        <dbReference type="EMBL" id="BAS83110.1"/>
    </source>
</evidence>
<keyword evidence="3" id="KW-1185">Reference proteome</keyword>
<proteinExistence type="predicted"/>
<dbReference type="AlphaFoldDB" id="A0A0P0VV86"/>
<reference evidence="2 3" key="3">
    <citation type="journal article" date="2013" name="Rice">
        <title>Improvement of the Oryza sativa Nipponbare reference genome using next generation sequence and optical map data.</title>
        <authorList>
            <person name="Kawahara Y."/>
            <person name="de la Bastide M."/>
            <person name="Hamilton J.P."/>
            <person name="Kanamori H."/>
            <person name="McCombie W.R."/>
            <person name="Ouyang S."/>
            <person name="Schwartz D.C."/>
            <person name="Tanaka T."/>
            <person name="Wu J."/>
            <person name="Zhou S."/>
            <person name="Childs K.L."/>
            <person name="Davidson R.M."/>
            <person name="Lin H."/>
            <person name="Quesada-Ocampo L."/>
            <person name="Vaillancourt B."/>
            <person name="Sakai H."/>
            <person name="Lee S.S."/>
            <person name="Kim J."/>
            <person name="Numa H."/>
            <person name="Itoh T."/>
            <person name="Buell C.R."/>
            <person name="Matsumoto T."/>
        </authorList>
    </citation>
    <scope>NUCLEOTIDE SEQUENCE [LARGE SCALE GENOMIC DNA]</scope>
    <source>
        <strain evidence="3">cv. Nipponbare</strain>
    </source>
</reference>
<feature type="compositionally biased region" description="Pro residues" evidence="1">
    <location>
        <begin position="1"/>
        <end position="20"/>
    </location>
</feature>
<feature type="compositionally biased region" description="Low complexity" evidence="1">
    <location>
        <begin position="39"/>
        <end position="54"/>
    </location>
</feature>
<accession>A0A0P0VV86</accession>
<protein>
    <submittedName>
        <fullName evidence="2">Os03g0231850 protein</fullName>
    </submittedName>
</protein>
<dbReference type="PaxDb" id="39947-A0A0P0VV86"/>
<dbReference type="Gramene" id="Os03t0231850-00">
    <property type="protein sequence ID" value="Os03t0231850-00"/>
    <property type="gene ID" value="Os03g0231850"/>
</dbReference>
<sequence>MTSVRPSPPHPSPSATPQPPTAAGFPANGARRRRRRLPRSAAARKIAARSVATATPMSCPVPAATSAIPHQ</sequence>
<name>A0A0P0VV86_ORYSJ</name>
<evidence type="ECO:0000256" key="1">
    <source>
        <dbReference type="SAM" id="MobiDB-lite"/>
    </source>
</evidence>